<keyword evidence="1" id="KW-1185">Reference proteome</keyword>
<dbReference type="RefSeq" id="XP_014661964.1">
    <property type="nucleotide sequence ID" value="XM_014806478.1"/>
</dbReference>
<reference evidence="2" key="1">
    <citation type="submission" date="2025-08" db="UniProtKB">
        <authorList>
            <consortium name="RefSeq"/>
        </authorList>
    </citation>
    <scope>IDENTIFICATION</scope>
</reference>
<dbReference type="GeneID" id="106805013"/>
<organism evidence="1 2">
    <name type="scientific">Priapulus caudatus</name>
    <name type="common">Priapulid worm</name>
    <dbReference type="NCBI Taxonomy" id="37621"/>
    <lineage>
        <taxon>Eukaryota</taxon>
        <taxon>Metazoa</taxon>
        <taxon>Ecdysozoa</taxon>
        <taxon>Scalidophora</taxon>
        <taxon>Priapulida</taxon>
        <taxon>Priapulimorpha</taxon>
        <taxon>Priapulimorphida</taxon>
        <taxon>Priapulidae</taxon>
        <taxon>Priapulus</taxon>
    </lineage>
</organism>
<proteinExistence type="predicted"/>
<accession>A0ABM1DPU3</accession>
<name>A0ABM1DPU3_PRICU</name>
<sequence length="129" mass="14828">MGIHHSKKDPEYETSLALFTKEEHEKICKLFKDISGSHATFSHDQLQAHAGKYLPRNYVHRLHDVMANVISKRPRQNAQVPYQAFLISLSHMLKGTLTQRGHIIRRLASDNRETTASEELINRCCARAH</sequence>
<gene>
    <name evidence="2" type="primary">LOC106805013</name>
</gene>
<evidence type="ECO:0000313" key="2">
    <source>
        <dbReference type="RefSeq" id="XP_014661964.1"/>
    </source>
</evidence>
<dbReference type="Proteomes" id="UP000695022">
    <property type="component" value="Unplaced"/>
</dbReference>
<evidence type="ECO:0000313" key="1">
    <source>
        <dbReference type="Proteomes" id="UP000695022"/>
    </source>
</evidence>
<protein>
    <submittedName>
        <fullName evidence="2">Uncharacterized protein LOC106805013</fullName>
    </submittedName>
</protein>